<protein>
    <submittedName>
        <fullName evidence="1">Uncharacterized protein</fullName>
    </submittedName>
</protein>
<dbReference type="AlphaFoldDB" id="A0A382QVT3"/>
<feature type="non-terminal residue" evidence="1">
    <location>
        <position position="1"/>
    </location>
</feature>
<gene>
    <name evidence="1" type="ORF">METZ01_LOCUS342457</name>
</gene>
<evidence type="ECO:0000313" key="1">
    <source>
        <dbReference type="EMBL" id="SVC89603.1"/>
    </source>
</evidence>
<sequence length="300" mass="33747">TSLFVKELNEGKPDLFVTSGHATEKDLQLGFRYRNGVFRCKNGSLFGSDLSGQRHVVKSPNPKVYMPIGNCLMGHLQGPDSMAAAFLKSAGVHQMMGYVEVTWYGYMGWGCLDYFVEQPGRYTFNEAFFANHHALIHRLETSFPEIARHIPSNSRARPHIGRPSPEARKLRLGTNDARGLLFDRDIVAFYGDPAWQAKMADGKLNWEQILVREGDEHRFTVLPKLGRNSYQPVNTNGVQRGYRPFISFFDKRIGPAKIVSGQELNPVVTDTFILVPNPPSKQPPKSIEIVFRAKDADASH</sequence>
<organism evidence="1">
    <name type="scientific">marine metagenome</name>
    <dbReference type="NCBI Taxonomy" id="408172"/>
    <lineage>
        <taxon>unclassified sequences</taxon>
        <taxon>metagenomes</taxon>
        <taxon>ecological metagenomes</taxon>
    </lineage>
</organism>
<name>A0A382QVT3_9ZZZZ</name>
<reference evidence="1" key="1">
    <citation type="submission" date="2018-05" db="EMBL/GenBank/DDBJ databases">
        <authorList>
            <person name="Lanie J.A."/>
            <person name="Ng W.-L."/>
            <person name="Kazmierczak K.M."/>
            <person name="Andrzejewski T.M."/>
            <person name="Davidsen T.M."/>
            <person name="Wayne K.J."/>
            <person name="Tettelin H."/>
            <person name="Glass J.I."/>
            <person name="Rusch D."/>
            <person name="Podicherti R."/>
            <person name="Tsui H.-C.T."/>
            <person name="Winkler M.E."/>
        </authorList>
    </citation>
    <scope>NUCLEOTIDE SEQUENCE</scope>
</reference>
<accession>A0A382QVT3</accession>
<proteinExistence type="predicted"/>
<dbReference type="EMBL" id="UINC01117281">
    <property type="protein sequence ID" value="SVC89603.1"/>
    <property type="molecule type" value="Genomic_DNA"/>
</dbReference>